<dbReference type="InterPro" id="IPR006149">
    <property type="entry name" value="EB_dom"/>
</dbReference>
<feature type="region of interest" description="Disordered" evidence="1">
    <location>
        <begin position="224"/>
        <end position="243"/>
    </location>
</feature>
<accession>A0A9J6FLY6</accession>
<dbReference type="OrthoDB" id="6487778at2759"/>
<organism evidence="3 4">
    <name type="scientific">Haemaphysalis longicornis</name>
    <name type="common">Bush tick</name>
    <dbReference type="NCBI Taxonomy" id="44386"/>
    <lineage>
        <taxon>Eukaryota</taxon>
        <taxon>Metazoa</taxon>
        <taxon>Ecdysozoa</taxon>
        <taxon>Arthropoda</taxon>
        <taxon>Chelicerata</taxon>
        <taxon>Arachnida</taxon>
        <taxon>Acari</taxon>
        <taxon>Parasitiformes</taxon>
        <taxon>Ixodida</taxon>
        <taxon>Ixodoidea</taxon>
        <taxon>Ixodidae</taxon>
        <taxon>Haemaphysalinae</taxon>
        <taxon>Haemaphysalis</taxon>
    </lineage>
</organism>
<dbReference type="PANTHER" id="PTHR39069">
    <property type="entry name" value="ECDYSONE-INDUCIBLE GENE E1, ISOFORM A"/>
    <property type="match status" value="1"/>
</dbReference>
<dbReference type="VEuPathDB" id="VectorBase:HLOH_058376"/>
<evidence type="ECO:0000259" key="2">
    <source>
        <dbReference type="Pfam" id="PF01683"/>
    </source>
</evidence>
<sequence>MTHSCRLFGVNLAHCEPSRRRLSVSKVVYNGEDRGSSGRSEAKEQVGSLGVVAWEGLPVLRVAVGRLHADWLDLVVVRISLSAGLPLFVLVYEPGGCLAGVVQHVQEGHADPDADEAAQVGEQLDLLLTERTEVKEENIRSRLTDNLCHVPRLLRITNSRLTIGISRRPGSGPCSLPSKRLRLPVWPALPTGPVAMASPLVRSWLLLAVAWTCHGALPSGNTPPVSAGSGSAGARLADGKPSGGASGVARDAAAAASSASMLTVLKRAPSVTPRNLTIDEHDDLLTLTCTVGYNNFGAVFWTLYDRDLRDIGHVEETTSLMDDGRTVAKVSVLRIGGWQVLPTDSGTLPLQVASDTALVQSHLTDACGPSTPGKCEARGGRCVNGHCACVDERHPLRLSSVHTVCWPESKLGARCYFQEQCATRNSECVVNLGWCACRNGFARTLDGVECEDKPLGGLRARCGRNADCASANARCTYSHCECGPGTIVASRDANACVNVTVVPLPAEHSAEAAGDPWRAAPIVALQRQEEFAPEAPSFGKPHKHIRDAPISDE</sequence>
<evidence type="ECO:0000313" key="4">
    <source>
        <dbReference type="Proteomes" id="UP000821853"/>
    </source>
</evidence>
<protein>
    <recommendedName>
        <fullName evidence="2">EB domain-containing protein</fullName>
    </recommendedName>
</protein>
<dbReference type="PANTHER" id="PTHR39069:SF1">
    <property type="entry name" value="ECDYSONE-INDUCIBLE GENE E1, ISOFORM A"/>
    <property type="match status" value="1"/>
</dbReference>
<feature type="region of interest" description="Disordered" evidence="1">
    <location>
        <begin position="531"/>
        <end position="553"/>
    </location>
</feature>
<comment type="caution">
    <text evidence="3">The sequence shown here is derived from an EMBL/GenBank/DDBJ whole genome shotgun (WGS) entry which is preliminary data.</text>
</comment>
<feature type="domain" description="EB" evidence="2">
    <location>
        <begin position="400"/>
        <end position="444"/>
    </location>
</feature>
<dbReference type="AlphaFoldDB" id="A0A9J6FLY6"/>
<reference evidence="3 4" key="1">
    <citation type="journal article" date="2020" name="Cell">
        <title>Large-Scale Comparative Analyses of Tick Genomes Elucidate Their Genetic Diversity and Vector Capacities.</title>
        <authorList>
            <consortium name="Tick Genome and Microbiome Consortium (TIGMIC)"/>
            <person name="Jia N."/>
            <person name="Wang J."/>
            <person name="Shi W."/>
            <person name="Du L."/>
            <person name="Sun Y."/>
            <person name="Zhan W."/>
            <person name="Jiang J.F."/>
            <person name="Wang Q."/>
            <person name="Zhang B."/>
            <person name="Ji P."/>
            <person name="Bell-Sakyi L."/>
            <person name="Cui X.M."/>
            <person name="Yuan T.T."/>
            <person name="Jiang B.G."/>
            <person name="Yang W.F."/>
            <person name="Lam T.T."/>
            <person name="Chang Q.C."/>
            <person name="Ding S.J."/>
            <person name="Wang X.J."/>
            <person name="Zhu J.G."/>
            <person name="Ruan X.D."/>
            <person name="Zhao L."/>
            <person name="Wei J.T."/>
            <person name="Ye R.Z."/>
            <person name="Que T.C."/>
            <person name="Du C.H."/>
            <person name="Zhou Y.H."/>
            <person name="Cheng J.X."/>
            <person name="Dai P.F."/>
            <person name="Guo W.B."/>
            <person name="Han X.H."/>
            <person name="Huang E.J."/>
            <person name="Li L.F."/>
            <person name="Wei W."/>
            <person name="Gao Y.C."/>
            <person name="Liu J.Z."/>
            <person name="Shao H.Z."/>
            <person name="Wang X."/>
            <person name="Wang C.C."/>
            <person name="Yang T.C."/>
            <person name="Huo Q.B."/>
            <person name="Li W."/>
            <person name="Chen H.Y."/>
            <person name="Chen S.E."/>
            <person name="Zhou L.G."/>
            <person name="Ni X.B."/>
            <person name="Tian J.H."/>
            <person name="Sheng Y."/>
            <person name="Liu T."/>
            <person name="Pan Y.S."/>
            <person name="Xia L.Y."/>
            <person name="Li J."/>
            <person name="Zhao F."/>
            <person name="Cao W.C."/>
        </authorList>
    </citation>
    <scope>NUCLEOTIDE SEQUENCE [LARGE SCALE GENOMIC DNA]</scope>
    <source>
        <strain evidence="3">HaeL-2018</strain>
    </source>
</reference>
<dbReference type="Pfam" id="PF01683">
    <property type="entry name" value="EB"/>
    <property type="match status" value="1"/>
</dbReference>
<evidence type="ECO:0000256" key="1">
    <source>
        <dbReference type="SAM" id="MobiDB-lite"/>
    </source>
</evidence>
<keyword evidence="4" id="KW-1185">Reference proteome</keyword>
<proteinExistence type="predicted"/>
<evidence type="ECO:0000313" key="3">
    <source>
        <dbReference type="EMBL" id="KAH9364138.1"/>
    </source>
</evidence>
<dbReference type="Proteomes" id="UP000821853">
    <property type="component" value="Chromosome 10"/>
</dbReference>
<dbReference type="EMBL" id="JABSTR010000002">
    <property type="protein sequence ID" value="KAH9364138.1"/>
    <property type="molecule type" value="Genomic_DNA"/>
</dbReference>
<gene>
    <name evidence="3" type="ORF">HPB48_011915</name>
</gene>
<name>A0A9J6FLY6_HAELO</name>